<feature type="transmembrane region" description="Helical" evidence="12">
    <location>
        <begin position="77"/>
        <end position="100"/>
    </location>
</feature>
<evidence type="ECO:0000256" key="6">
    <source>
        <dbReference type="ARBA" id="ARBA00022692"/>
    </source>
</evidence>
<evidence type="ECO:0000256" key="12">
    <source>
        <dbReference type="SAM" id="Phobius"/>
    </source>
</evidence>
<dbReference type="GO" id="GO:0005886">
    <property type="term" value="C:plasma membrane"/>
    <property type="evidence" value="ECO:0007669"/>
    <property type="project" value="UniProtKB-SubCell"/>
</dbReference>
<keyword evidence="3" id="KW-0813">Transport</keyword>
<dbReference type="PANTHER" id="PTHR43141:SF5">
    <property type="entry name" value="CYTOCHROME BD-I UBIQUINOL OXIDASE SUBUNIT 2"/>
    <property type="match status" value="1"/>
</dbReference>
<keyword evidence="10" id="KW-0408">Iron</keyword>
<evidence type="ECO:0000256" key="5">
    <source>
        <dbReference type="ARBA" id="ARBA00022617"/>
    </source>
</evidence>
<evidence type="ECO:0000256" key="7">
    <source>
        <dbReference type="ARBA" id="ARBA00022723"/>
    </source>
</evidence>
<sequence length="383" mass="41625">MFDYETLRFIWWMLVGALLMGFAITDGMDMGVGSLLPFVARTDTERRIAINTIGPHWDGNQVWFITAGGALFAAWPAVYAAAFSGFYMAMLLVLFALFFRPVGFDYRSKIENPTWRNIWDWGLFAGGAIPALIFGVAFGNLLQGVPFYLDDLLRSHYQGSLLTALLPLLNPFALLAGVISLTMLVVHGAVWLQLRTADPVAARARGIAMGLAPLVTIAFAAAGVWLWFGVDGYRIVSAPPHGAFPNPLAKQVVRDAHAWFDIYRRMPVALIAPALGLCGPLATALLAKAGRPGLAFVTSALGMVGVIGSAGLSMFPFVMPSSIDLKSSLTIWDAASSHLTLTVMFWAVVILLPMVLAYTVWCYARMWGKVTAAEIESRSHSAY</sequence>
<keyword evidence="11 12" id="KW-0472">Membrane</keyword>
<feature type="transmembrane region" description="Helical" evidence="12">
    <location>
        <begin position="294"/>
        <end position="319"/>
    </location>
</feature>
<dbReference type="GO" id="GO:0019646">
    <property type="term" value="P:aerobic electron transport chain"/>
    <property type="evidence" value="ECO:0007669"/>
    <property type="project" value="TreeGrafter"/>
</dbReference>
<keyword evidence="6 12" id="KW-0812">Transmembrane</keyword>
<evidence type="ECO:0000256" key="4">
    <source>
        <dbReference type="ARBA" id="ARBA00022475"/>
    </source>
</evidence>
<dbReference type="GO" id="GO:0016682">
    <property type="term" value="F:oxidoreductase activity, acting on diphenols and related substances as donors, oxygen as acceptor"/>
    <property type="evidence" value="ECO:0007669"/>
    <property type="project" value="TreeGrafter"/>
</dbReference>
<keyword evidence="13" id="KW-0560">Oxidoreductase</keyword>
<feature type="transmembrane region" description="Helical" evidence="12">
    <location>
        <begin position="121"/>
        <end position="149"/>
    </location>
</feature>
<keyword evidence="4" id="KW-1003">Cell membrane</keyword>
<dbReference type="Proteomes" id="UP000294360">
    <property type="component" value="Plasmid 2"/>
</dbReference>
<evidence type="ECO:0000313" key="14">
    <source>
        <dbReference type="Proteomes" id="UP000294360"/>
    </source>
</evidence>
<dbReference type="RefSeq" id="WP_134493169.1">
    <property type="nucleotide sequence ID" value="NZ_CP139088.1"/>
</dbReference>
<accession>A0A4U8Z790</accession>
<gene>
    <name evidence="13" type="primary">cydB</name>
    <name evidence="13" type="ORF">MTUNDRAET4_0379</name>
</gene>
<geneLocation type="plasmid" evidence="13 14">
    <name>2</name>
</geneLocation>
<feature type="transmembrane region" description="Helical" evidence="12">
    <location>
        <begin position="339"/>
        <end position="361"/>
    </location>
</feature>
<evidence type="ECO:0000256" key="9">
    <source>
        <dbReference type="ARBA" id="ARBA00022989"/>
    </source>
</evidence>
<comment type="similarity">
    <text evidence="2">Belongs to the cytochrome ubiquinol oxidase subunit 2 family.</text>
</comment>
<dbReference type="AlphaFoldDB" id="A0A4U8Z790"/>
<dbReference type="PANTHER" id="PTHR43141">
    <property type="entry name" value="CYTOCHROME BD2 SUBUNIT II"/>
    <property type="match status" value="1"/>
</dbReference>
<dbReference type="KEGG" id="mtun:MTUNDRAET4_0379.1"/>
<dbReference type="EC" id="1.9.3.-" evidence="13"/>
<feature type="transmembrane region" description="Helical" evidence="12">
    <location>
        <begin position="169"/>
        <end position="194"/>
    </location>
</feature>
<keyword evidence="5" id="KW-0349">Heme</keyword>
<evidence type="ECO:0000256" key="10">
    <source>
        <dbReference type="ARBA" id="ARBA00023004"/>
    </source>
</evidence>
<dbReference type="GO" id="GO:0009055">
    <property type="term" value="F:electron transfer activity"/>
    <property type="evidence" value="ECO:0007669"/>
    <property type="project" value="TreeGrafter"/>
</dbReference>
<evidence type="ECO:0000256" key="11">
    <source>
        <dbReference type="ARBA" id="ARBA00023136"/>
    </source>
</evidence>
<dbReference type="NCBIfam" id="TIGR00203">
    <property type="entry name" value="cydB"/>
    <property type="match status" value="1"/>
</dbReference>
<dbReference type="InterPro" id="IPR003317">
    <property type="entry name" value="Cyt-d_oxidase_su2"/>
</dbReference>
<organism evidence="13 14">
    <name type="scientific">Methylocella tundrae</name>
    <dbReference type="NCBI Taxonomy" id="227605"/>
    <lineage>
        <taxon>Bacteria</taxon>
        <taxon>Pseudomonadati</taxon>
        <taxon>Pseudomonadota</taxon>
        <taxon>Alphaproteobacteria</taxon>
        <taxon>Hyphomicrobiales</taxon>
        <taxon>Beijerinckiaceae</taxon>
        <taxon>Methylocella</taxon>
    </lineage>
</organism>
<name>A0A4U8Z790_METTU</name>
<keyword evidence="9 12" id="KW-1133">Transmembrane helix</keyword>
<reference evidence="13 14" key="1">
    <citation type="submission" date="2019-03" db="EMBL/GenBank/DDBJ databases">
        <authorList>
            <person name="Kox A.R. M."/>
        </authorList>
    </citation>
    <scope>NUCLEOTIDE SEQUENCE [LARGE SCALE GENOMIC DNA]</scope>
    <source>
        <strain evidence="13">MTUNDRAET4 annotated genome</strain>
        <plasmid evidence="14">2</plasmid>
    </source>
</reference>
<dbReference type="GO" id="GO:0070069">
    <property type="term" value="C:cytochrome complex"/>
    <property type="evidence" value="ECO:0007669"/>
    <property type="project" value="TreeGrafter"/>
</dbReference>
<evidence type="ECO:0000313" key="13">
    <source>
        <dbReference type="EMBL" id="VFU16790.1"/>
    </source>
</evidence>
<evidence type="ECO:0000256" key="3">
    <source>
        <dbReference type="ARBA" id="ARBA00022448"/>
    </source>
</evidence>
<comment type="subcellular location">
    <subcellularLocation>
        <location evidence="1">Cell membrane</location>
        <topology evidence="1">Multi-pass membrane protein</topology>
    </subcellularLocation>
</comment>
<keyword evidence="13" id="KW-0614">Plasmid</keyword>
<dbReference type="OrthoDB" id="9776710at2"/>
<feature type="transmembrane region" description="Helical" evidence="12">
    <location>
        <begin position="268"/>
        <end position="287"/>
    </location>
</feature>
<feature type="transmembrane region" description="Helical" evidence="12">
    <location>
        <begin position="206"/>
        <end position="228"/>
    </location>
</feature>
<dbReference type="PIRSF" id="PIRSF000267">
    <property type="entry name" value="Cyt_oxidse_sub2"/>
    <property type="match status" value="1"/>
</dbReference>
<dbReference type="EMBL" id="LR536451">
    <property type="protein sequence ID" value="VFU16790.1"/>
    <property type="molecule type" value="Genomic_DNA"/>
</dbReference>
<proteinExistence type="inferred from homology"/>
<dbReference type="Pfam" id="PF02322">
    <property type="entry name" value="Cyt_bd_oxida_II"/>
    <property type="match status" value="1"/>
</dbReference>
<dbReference type="GO" id="GO:0046872">
    <property type="term" value="F:metal ion binding"/>
    <property type="evidence" value="ECO:0007669"/>
    <property type="project" value="UniProtKB-KW"/>
</dbReference>
<evidence type="ECO:0000256" key="2">
    <source>
        <dbReference type="ARBA" id="ARBA00007543"/>
    </source>
</evidence>
<feature type="transmembrane region" description="Helical" evidence="12">
    <location>
        <begin position="7"/>
        <end position="25"/>
    </location>
</feature>
<keyword evidence="8" id="KW-0249">Electron transport</keyword>
<protein>
    <submittedName>
        <fullName evidence="13">Cytochrome d terminal oxidase, subunit II</fullName>
        <ecNumber evidence="13">1.9.3.-</ecNumber>
    </submittedName>
</protein>
<evidence type="ECO:0000256" key="8">
    <source>
        <dbReference type="ARBA" id="ARBA00022982"/>
    </source>
</evidence>
<evidence type="ECO:0000256" key="1">
    <source>
        <dbReference type="ARBA" id="ARBA00004651"/>
    </source>
</evidence>
<keyword evidence="7" id="KW-0479">Metal-binding</keyword>